<dbReference type="SUPFAM" id="SSF52540">
    <property type="entry name" value="P-loop containing nucleoside triphosphate hydrolases"/>
    <property type="match status" value="1"/>
</dbReference>
<dbReference type="RefSeq" id="WP_016384592.1">
    <property type="nucleotide sequence ID" value="NZ_BAYM01000013.1"/>
</dbReference>
<evidence type="ECO:0000313" key="5">
    <source>
        <dbReference type="EMBL" id="GAN35700.1"/>
    </source>
</evidence>
<dbReference type="AlphaFoldDB" id="A0A0C9NUX8"/>
<evidence type="ECO:0000313" key="6">
    <source>
        <dbReference type="Proteomes" id="UP000032552"/>
    </source>
</evidence>
<dbReference type="InterPro" id="IPR017871">
    <property type="entry name" value="ABC_transporter-like_CS"/>
</dbReference>
<evidence type="ECO:0000256" key="3">
    <source>
        <dbReference type="ARBA" id="ARBA00022840"/>
    </source>
</evidence>
<dbReference type="Proteomes" id="UP000032552">
    <property type="component" value="Unassembled WGS sequence"/>
</dbReference>
<organism evidence="5 6">
    <name type="scientific">Lacticaseibacillus paracasei NRIC 0644</name>
    <dbReference type="NCBI Taxonomy" id="1435038"/>
    <lineage>
        <taxon>Bacteria</taxon>
        <taxon>Bacillati</taxon>
        <taxon>Bacillota</taxon>
        <taxon>Bacilli</taxon>
        <taxon>Lactobacillales</taxon>
        <taxon>Lactobacillaceae</taxon>
        <taxon>Lacticaseibacillus</taxon>
    </lineage>
</organism>
<dbReference type="InterPro" id="IPR003593">
    <property type="entry name" value="AAA+_ATPase"/>
</dbReference>
<dbReference type="PROSITE" id="PS50893">
    <property type="entry name" value="ABC_TRANSPORTER_2"/>
    <property type="match status" value="1"/>
</dbReference>
<proteinExistence type="predicted"/>
<dbReference type="Gene3D" id="3.40.50.300">
    <property type="entry name" value="P-loop containing nucleotide triphosphate hydrolases"/>
    <property type="match status" value="1"/>
</dbReference>
<dbReference type="InterPro" id="IPR003439">
    <property type="entry name" value="ABC_transporter-like_ATP-bd"/>
</dbReference>
<dbReference type="PROSITE" id="PS00211">
    <property type="entry name" value="ABC_TRANSPORTER_1"/>
    <property type="match status" value="1"/>
</dbReference>
<dbReference type="SMART" id="SM00382">
    <property type="entry name" value="AAA"/>
    <property type="match status" value="1"/>
</dbReference>
<dbReference type="GO" id="GO:0005524">
    <property type="term" value="F:ATP binding"/>
    <property type="evidence" value="ECO:0007669"/>
    <property type="project" value="UniProtKB-KW"/>
</dbReference>
<feature type="domain" description="ABC transporter" evidence="4">
    <location>
        <begin position="4"/>
        <end position="211"/>
    </location>
</feature>
<evidence type="ECO:0000259" key="4">
    <source>
        <dbReference type="PROSITE" id="PS50893"/>
    </source>
</evidence>
<dbReference type="GO" id="GO:0016887">
    <property type="term" value="F:ATP hydrolysis activity"/>
    <property type="evidence" value="ECO:0007669"/>
    <property type="project" value="InterPro"/>
</dbReference>
<dbReference type="InterPro" id="IPR051782">
    <property type="entry name" value="ABC_Transporter_VariousFunc"/>
</dbReference>
<protein>
    <submittedName>
        <fullName evidence="5">ABC transporter</fullName>
    </submittedName>
</protein>
<dbReference type="Pfam" id="PF00005">
    <property type="entry name" value="ABC_tran"/>
    <property type="match status" value="1"/>
</dbReference>
<accession>A0A0C9NUX8</accession>
<dbReference type="PANTHER" id="PTHR42939:SF1">
    <property type="entry name" value="ABC TRANSPORTER ATP-BINDING PROTEIN ALBC-RELATED"/>
    <property type="match status" value="1"/>
</dbReference>
<evidence type="ECO:0000256" key="2">
    <source>
        <dbReference type="ARBA" id="ARBA00022741"/>
    </source>
</evidence>
<sequence length="211" mass="23436">MAFIELHQVSKIIKHRELLHQVNAEVQRGSITTLEGINGSGKTLILKALLGLMTVTGDVSVAGKSVNVQEAYPIKAGILIENPSLIDDFNAYKNLELLAKLDTTLQPKQIHNLLDYFELTRFPEQKVRKFSLGMKQKLGIAEAFLGGYPLIILDEPTNALDHNSIIKLIQLIQAYNANGSTFIIASHDHDFVEQVATHKLFVKEGTISHEI</sequence>
<keyword evidence="3" id="KW-0067">ATP-binding</keyword>
<dbReference type="PANTHER" id="PTHR42939">
    <property type="entry name" value="ABC TRANSPORTER ATP-BINDING PROTEIN ALBC-RELATED"/>
    <property type="match status" value="1"/>
</dbReference>
<name>A0A0C9NUX8_LACPA</name>
<keyword evidence="2" id="KW-0547">Nucleotide-binding</keyword>
<comment type="caution">
    <text evidence="5">The sequence shown here is derived from an EMBL/GenBank/DDBJ whole genome shotgun (WGS) entry which is preliminary data.</text>
</comment>
<gene>
    <name evidence="5" type="ORF">LC0644_0289</name>
</gene>
<evidence type="ECO:0000256" key="1">
    <source>
        <dbReference type="ARBA" id="ARBA00022448"/>
    </source>
</evidence>
<dbReference type="EMBL" id="BAYM01000013">
    <property type="protein sequence ID" value="GAN35700.1"/>
    <property type="molecule type" value="Genomic_DNA"/>
</dbReference>
<keyword evidence="1" id="KW-0813">Transport</keyword>
<reference evidence="6" key="1">
    <citation type="submission" date="2014-05" db="EMBL/GenBank/DDBJ databases">
        <title>Whole genome sequencing of Lactobacillus casei NRIC0644.</title>
        <authorList>
            <person name="Atarashi H."/>
            <person name="Yoshida Y."/>
            <person name="Fujimura S."/>
            <person name="Tanaka N."/>
            <person name="Shiwa Y."/>
            <person name="Yoshikawa H."/>
            <person name="Okada S."/>
            <person name="Nakagawa J."/>
        </authorList>
    </citation>
    <scope>NUCLEOTIDE SEQUENCE [LARGE SCALE GENOMIC DNA]</scope>
    <source>
        <strain evidence="6">NRIC0644</strain>
    </source>
</reference>
<dbReference type="InterPro" id="IPR027417">
    <property type="entry name" value="P-loop_NTPase"/>
</dbReference>